<gene>
    <name evidence="1" type="ORF">UFOVP204_76</name>
</gene>
<dbReference type="SUPFAM" id="SSF51679">
    <property type="entry name" value="Bacterial luciferase-like"/>
    <property type="match status" value="1"/>
</dbReference>
<evidence type="ECO:0000313" key="1">
    <source>
        <dbReference type="EMBL" id="CAB5218194.1"/>
    </source>
</evidence>
<accession>A0A6J7WQ01</accession>
<reference evidence="1" key="1">
    <citation type="submission" date="2020-05" db="EMBL/GenBank/DDBJ databases">
        <authorList>
            <person name="Chiriac C."/>
            <person name="Salcher M."/>
            <person name="Ghai R."/>
            <person name="Kavagutti S V."/>
        </authorList>
    </citation>
    <scope>NUCLEOTIDE SEQUENCE</scope>
</reference>
<protein>
    <submittedName>
        <fullName evidence="1">Luciferase-like domain containing protein</fullName>
    </submittedName>
</protein>
<name>A0A6J7WQ01_9CAUD</name>
<sequence>MRQGSHSVLESVYNPIKESKFMNFYWFGRTTENDFKELSDQLEEAGFYGTLLPYVVGIGDYFVKISRYLTVGEKLKYIVAIRPYTISPQYIKMIIKSINQIDRGRVEINFVSGVIDEYEKDFNGIYGEINDSSSFKERKKYLLDYLKVWNDMQATKPYVYVSGMTEEIWDAVEKYADANMFAYEHILKKNKTREINKKRVISVCIKNIEDVQKSIDEVKALGYEDIMFYVEGPNDELRSKIINFVKEYNGL</sequence>
<organism evidence="1">
    <name type="scientific">uncultured Caudovirales phage</name>
    <dbReference type="NCBI Taxonomy" id="2100421"/>
    <lineage>
        <taxon>Viruses</taxon>
        <taxon>Duplodnaviria</taxon>
        <taxon>Heunggongvirae</taxon>
        <taxon>Uroviricota</taxon>
        <taxon>Caudoviricetes</taxon>
        <taxon>Peduoviridae</taxon>
        <taxon>Maltschvirus</taxon>
        <taxon>Maltschvirus maltsch</taxon>
    </lineage>
</organism>
<proteinExistence type="predicted"/>
<dbReference type="EMBL" id="LR798257">
    <property type="protein sequence ID" value="CAB5218194.1"/>
    <property type="molecule type" value="Genomic_DNA"/>
</dbReference>
<dbReference type="InterPro" id="IPR036661">
    <property type="entry name" value="Luciferase-like_sf"/>
</dbReference>
<dbReference type="GO" id="GO:0016705">
    <property type="term" value="F:oxidoreductase activity, acting on paired donors, with incorporation or reduction of molecular oxygen"/>
    <property type="evidence" value="ECO:0007669"/>
    <property type="project" value="InterPro"/>
</dbReference>